<proteinExistence type="predicted"/>
<evidence type="ECO:0000313" key="1">
    <source>
        <dbReference type="EMBL" id="EFF78910.1"/>
    </source>
</evidence>
<protein>
    <submittedName>
        <fullName evidence="1">Uncharacterized protein</fullName>
    </submittedName>
</protein>
<dbReference type="HOGENOM" id="CLU_2986198_0_0_11"/>
<name>D4U1S4_9ACTO</name>
<dbReference type="EMBL" id="ACYT02000078">
    <property type="protein sequence ID" value="EFF78910.1"/>
    <property type="molecule type" value="Genomic_DNA"/>
</dbReference>
<reference evidence="1 2" key="1">
    <citation type="submission" date="2009-10" db="EMBL/GenBank/DDBJ databases">
        <authorList>
            <person name="Weinstock G."/>
            <person name="Sodergren E."/>
            <person name="Clifton S."/>
            <person name="Fulton L."/>
            <person name="Fulton B."/>
            <person name="Courtney L."/>
            <person name="Fronick C."/>
            <person name="Harrison M."/>
            <person name="Strong C."/>
            <person name="Farmer C."/>
            <person name="Delahaunty K."/>
            <person name="Markovic C."/>
            <person name="Hall O."/>
            <person name="Minx P."/>
            <person name="Tomlinson C."/>
            <person name="Mitreva M."/>
            <person name="Nelson J."/>
            <person name="Hou S."/>
            <person name="Wollam A."/>
            <person name="Pepin K.H."/>
            <person name="Johnson M."/>
            <person name="Bhonagiri V."/>
            <person name="Nash W.E."/>
            <person name="Warren W."/>
            <person name="Chinwalla A."/>
            <person name="Mardis E.R."/>
            <person name="Wilson R.K."/>
        </authorList>
    </citation>
    <scope>NUCLEOTIDE SEQUENCE [LARGE SCALE GENOMIC DNA]</scope>
    <source>
        <strain evidence="1 2">F0309</strain>
    </source>
</reference>
<organism evidence="1 2">
    <name type="scientific">Schaalia odontolytica F0309</name>
    <dbReference type="NCBI Taxonomy" id="649742"/>
    <lineage>
        <taxon>Bacteria</taxon>
        <taxon>Bacillati</taxon>
        <taxon>Actinomycetota</taxon>
        <taxon>Actinomycetes</taxon>
        <taxon>Actinomycetales</taxon>
        <taxon>Actinomycetaceae</taxon>
        <taxon>Schaalia</taxon>
    </lineage>
</organism>
<sequence>MPVGGGKAWPGSPFGSTGALQTTGAWCAVGVSGHVPPLVAREWVAWRSSGGVVACSG</sequence>
<accession>D4U1S4</accession>
<gene>
    <name evidence="1" type="ORF">HMPREF0970_02177</name>
</gene>
<evidence type="ECO:0000313" key="2">
    <source>
        <dbReference type="Proteomes" id="UP000003150"/>
    </source>
</evidence>
<dbReference type="Proteomes" id="UP000003150">
    <property type="component" value="Unassembled WGS sequence"/>
</dbReference>
<comment type="caution">
    <text evidence="1">The sequence shown here is derived from an EMBL/GenBank/DDBJ whole genome shotgun (WGS) entry which is preliminary data.</text>
</comment>
<dbReference type="AlphaFoldDB" id="D4U1S4"/>